<organism evidence="2">
    <name type="scientific">marine metagenome</name>
    <dbReference type="NCBI Taxonomy" id="408172"/>
    <lineage>
        <taxon>unclassified sequences</taxon>
        <taxon>metagenomes</taxon>
        <taxon>ecological metagenomes</taxon>
    </lineage>
</organism>
<evidence type="ECO:0000313" key="2">
    <source>
        <dbReference type="EMBL" id="SVC69507.1"/>
    </source>
</evidence>
<reference evidence="2" key="1">
    <citation type="submission" date="2018-05" db="EMBL/GenBank/DDBJ databases">
        <authorList>
            <person name="Lanie J.A."/>
            <person name="Ng W.-L."/>
            <person name="Kazmierczak K.M."/>
            <person name="Andrzejewski T.M."/>
            <person name="Davidsen T.M."/>
            <person name="Wayne K.J."/>
            <person name="Tettelin H."/>
            <person name="Glass J.I."/>
            <person name="Rusch D."/>
            <person name="Podicherti R."/>
            <person name="Tsui H.-C.T."/>
            <person name="Winkler M.E."/>
        </authorList>
    </citation>
    <scope>NUCLEOTIDE SEQUENCE</scope>
</reference>
<keyword evidence="1" id="KW-0472">Membrane</keyword>
<feature type="non-terminal residue" evidence="2">
    <location>
        <position position="1"/>
    </location>
</feature>
<dbReference type="AlphaFoldDB" id="A0A382P9J8"/>
<keyword evidence="1" id="KW-1133">Transmembrane helix</keyword>
<sequence>TNKKNNGNTLQAILIKYILLLIIYYSESGMVLV</sequence>
<name>A0A382P9J8_9ZZZZ</name>
<proteinExistence type="predicted"/>
<protein>
    <submittedName>
        <fullName evidence="2">Uncharacterized protein</fullName>
    </submittedName>
</protein>
<accession>A0A382P9J8</accession>
<evidence type="ECO:0000256" key="1">
    <source>
        <dbReference type="SAM" id="Phobius"/>
    </source>
</evidence>
<keyword evidence="1" id="KW-0812">Transmembrane</keyword>
<feature type="transmembrane region" description="Helical" evidence="1">
    <location>
        <begin position="7"/>
        <end position="26"/>
    </location>
</feature>
<dbReference type="EMBL" id="UINC01105517">
    <property type="protein sequence ID" value="SVC69507.1"/>
    <property type="molecule type" value="Genomic_DNA"/>
</dbReference>
<gene>
    <name evidence="2" type="ORF">METZ01_LOCUS322361</name>
</gene>